<feature type="domain" description="Lantibiotic dehydratase N-terminal" evidence="1">
    <location>
        <begin position="4"/>
        <end position="48"/>
    </location>
</feature>
<organism evidence="2 3">
    <name type="scientific">Saccharothrix algeriensis</name>
    <dbReference type="NCBI Taxonomy" id="173560"/>
    <lineage>
        <taxon>Bacteria</taxon>
        <taxon>Bacillati</taxon>
        <taxon>Actinomycetota</taxon>
        <taxon>Actinomycetes</taxon>
        <taxon>Pseudonocardiales</taxon>
        <taxon>Pseudonocardiaceae</taxon>
        <taxon>Saccharothrix</taxon>
    </lineage>
</organism>
<dbReference type="Pfam" id="PF04738">
    <property type="entry name" value="Lant_dehydr_N"/>
    <property type="match status" value="1"/>
</dbReference>
<reference evidence="2" key="1">
    <citation type="submission" date="2021-04" db="EMBL/GenBank/DDBJ databases">
        <title>Saccharothrix algeriensis WGS.</title>
        <authorList>
            <person name="Stuskova K."/>
            <person name="Hakalova E."/>
            <person name="Tebbal A.B."/>
            <person name="Eichmeier A."/>
        </authorList>
    </citation>
    <scope>NUCLEOTIDE SEQUENCE</scope>
    <source>
        <strain evidence="2">NRRL B-24137</strain>
    </source>
</reference>
<dbReference type="InterPro" id="IPR006827">
    <property type="entry name" value="Lant_deHydtase_N"/>
</dbReference>
<protein>
    <submittedName>
        <fullName evidence="2">Lantibiotic dehydratase</fullName>
    </submittedName>
</protein>
<evidence type="ECO:0000259" key="1">
    <source>
        <dbReference type="Pfam" id="PF04738"/>
    </source>
</evidence>
<proteinExistence type="predicted"/>
<accession>A0A8T8I8H3</accession>
<name>A0A8T8I8H3_9PSEU</name>
<gene>
    <name evidence="2" type="ORF">J7S33_24055</name>
</gene>
<feature type="non-terminal residue" evidence="2">
    <location>
        <position position="49"/>
    </location>
</feature>
<evidence type="ECO:0000313" key="2">
    <source>
        <dbReference type="EMBL" id="QTR06364.1"/>
    </source>
</evidence>
<feature type="non-terminal residue" evidence="2">
    <location>
        <position position="1"/>
    </location>
</feature>
<sequence>ERGTPPPHVDLGARIHAANAAALDRGKFTLTVSPGRAAGTLTSRFTTLV</sequence>
<dbReference type="EMBL" id="CP072788">
    <property type="protein sequence ID" value="QTR06364.1"/>
    <property type="molecule type" value="Genomic_DNA"/>
</dbReference>
<dbReference type="AlphaFoldDB" id="A0A8T8I8H3"/>
<evidence type="ECO:0000313" key="3">
    <source>
        <dbReference type="Proteomes" id="UP000671828"/>
    </source>
</evidence>
<dbReference type="Proteomes" id="UP000671828">
    <property type="component" value="Chromosome"/>
</dbReference>